<dbReference type="UniPathway" id="UPA00253">
    <property type="reaction ID" value="UER00331"/>
</dbReference>
<comment type="pathway">
    <text evidence="2">Cofactor biosynthesis; NAD(+) biosynthesis; nicotinate D-ribonucleotide from quinolinate: step 1/1.</text>
</comment>
<keyword evidence="7 12" id="KW-0328">Glycosyltransferase</keyword>
<comment type="similarity">
    <text evidence="3 12">Belongs to the NadC/ModD family.</text>
</comment>
<feature type="binding site" evidence="13">
    <location>
        <begin position="131"/>
        <end position="133"/>
    </location>
    <ligand>
        <name>substrate</name>
    </ligand>
</feature>
<evidence type="ECO:0000259" key="14">
    <source>
        <dbReference type="Pfam" id="PF01729"/>
    </source>
</evidence>
<keyword evidence="6" id="KW-0662">Pyridine nucleotide biosynthesis</keyword>
<evidence type="ECO:0000256" key="2">
    <source>
        <dbReference type="ARBA" id="ARBA00004893"/>
    </source>
</evidence>
<feature type="binding site" evidence="13">
    <location>
        <begin position="260"/>
        <end position="262"/>
    </location>
    <ligand>
        <name>substrate</name>
    </ligand>
</feature>
<dbReference type="FunFam" id="3.20.20.70:FF:000030">
    <property type="entry name" value="Nicotinate-nucleotide pyrophosphorylase, carboxylating"/>
    <property type="match status" value="1"/>
</dbReference>
<evidence type="ECO:0000313" key="16">
    <source>
        <dbReference type="EMBL" id="HCW94127.1"/>
    </source>
</evidence>
<dbReference type="SUPFAM" id="SSF51690">
    <property type="entry name" value="Nicotinate/Quinolinate PRTase C-terminal domain-like"/>
    <property type="match status" value="1"/>
</dbReference>
<dbReference type="AlphaFoldDB" id="A0A3D5QE57"/>
<evidence type="ECO:0000259" key="15">
    <source>
        <dbReference type="Pfam" id="PF02749"/>
    </source>
</evidence>
<evidence type="ECO:0000256" key="7">
    <source>
        <dbReference type="ARBA" id="ARBA00022676"/>
    </source>
</evidence>
<dbReference type="SUPFAM" id="SSF54675">
    <property type="entry name" value="Nicotinate/Quinolinate PRTase N-terminal domain-like"/>
    <property type="match status" value="1"/>
</dbReference>
<organism evidence="16 17">
    <name type="scientific">Flexistipes sinusarabici</name>
    <dbReference type="NCBI Taxonomy" id="2352"/>
    <lineage>
        <taxon>Bacteria</taxon>
        <taxon>Pseudomonadati</taxon>
        <taxon>Deferribacterota</taxon>
        <taxon>Deferribacteres</taxon>
        <taxon>Deferribacterales</taxon>
        <taxon>Flexistipitaceae</taxon>
        <taxon>Flexistipes</taxon>
    </lineage>
</organism>
<dbReference type="Pfam" id="PF01729">
    <property type="entry name" value="QRPTase_C"/>
    <property type="match status" value="1"/>
</dbReference>
<evidence type="ECO:0000256" key="12">
    <source>
        <dbReference type="PIRNR" id="PIRNR006250"/>
    </source>
</evidence>
<dbReference type="InterPro" id="IPR037128">
    <property type="entry name" value="Quinolinate_PRibosylTase_N_sf"/>
</dbReference>
<evidence type="ECO:0000256" key="5">
    <source>
        <dbReference type="ARBA" id="ARBA00011944"/>
    </source>
</evidence>
<gene>
    <name evidence="16" type="primary">nadC</name>
    <name evidence="16" type="ORF">DHM44_10660</name>
</gene>
<evidence type="ECO:0000313" key="17">
    <source>
        <dbReference type="Proteomes" id="UP000262325"/>
    </source>
</evidence>
<dbReference type="RefSeq" id="WP_013886155.1">
    <property type="nucleotide sequence ID" value="NZ_JAAZVV010000017.1"/>
</dbReference>
<comment type="subunit">
    <text evidence="4">Hexamer formed by 3 homodimers.</text>
</comment>
<feature type="binding site" evidence="13">
    <location>
        <position position="155"/>
    </location>
    <ligand>
        <name>substrate</name>
    </ligand>
</feature>
<feature type="binding site" evidence="13">
    <location>
        <begin position="239"/>
        <end position="241"/>
    </location>
    <ligand>
        <name>substrate</name>
    </ligand>
</feature>
<evidence type="ECO:0000256" key="6">
    <source>
        <dbReference type="ARBA" id="ARBA00022642"/>
    </source>
</evidence>
<comment type="caution">
    <text evidence="16">The sequence shown here is derived from an EMBL/GenBank/DDBJ whole genome shotgun (WGS) entry which is preliminary data.</text>
</comment>
<dbReference type="InterPro" id="IPR013785">
    <property type="entry name" value="Aldolase_TIM"/>
</dbReference>
<dbReference type="Proteomes" id="UP000262325">
    <property type="component" value="Unassembled WGS sequence"/>
</dbReference>
<name>A0A3D5QE57_FLESI</name>
<dbReference type="FunFam" id="3.90.1170.20:FF:000001">
    <property type="entry name" value="Nicotinate-nucleotide diphosphorylase (Carboxylating)"/>
    <property type="match status" value="1"/>
</dbReference>
<evidence type="ECO:0000256" key="4">
    <source>
        <dbReference type="ARBA" id="ARBA00011218"/>
    </source>
</evidence>
<evidence type="ECO:0000256" key="13">
    <source>
        <dbReference type="PIRSR" id="PIRSR006250-1"/>
    </source>
</evidence>
<evidence type="ECO:0000256" key="9">
    <source>
        <dbReference type="ARBA" id="ARBA00033102"/>
    </source>
</evidence>
<evidence type="ECO:0000256" key="8">
    <source>
        <dbReference type="ARBA" id="ARBA00022679"/>
    </source>
</evidence>
<dbReference type="PANTHER" id="PTHR32179:SF3">
    <property type="entry name" value="NICOTINATE-NUCLEOTIDE PYROPHOSPHORYLASE [CARBOXYLATING]"/>
    <property type="match status" value="1"/>
</dbReference>
<dbReference type="GO" id="GO:0009435">
    <property type="term" value="P:NAD+ biosynthetic process"/>
    <property type="evidence" value="ECO:0007669"/>
    <property type="project" value="UniProtKB-UniPathway"/>
</dbReference>
<evidence type="ECO:0000256" key="10">
    <source>
        <dbReference type="ARBA" id="ARBA00047445"/>
    </source>
</evidence>
<dbReference type="Pfam" id="PF02749">
    <property type="entry name" value="QRPTase_N"/>
    <property type="match status" value="1"/>
</dbReference>
<evidence type="ECO:0000256" key="3">
    <source>
        <dbReference type="ARBA" id="ARBA00009400"/>
    </source>
</evidence>
<feature type="binding site" evidence="13">
    <location>
        <position position="216"/>
    </location>
    <ligand>
        <name>substrate</name>
    </ligand>
</feature>
<dbReference type="EC" id="2.4.2.19" evidence="5"/>
<dbReference type="GO" id="GO:0005737">
    <property type="term" value="C:cytoplasm"/>
    <property type="evidence" value="ECO:0007669"/>
    <property type="project" value="TreeGrafter"/>
</dbReference>
<feature type="domain" description="Quinolinate phosphoribosyl transferase C-terminal" evidence="14">
    <location>
        <begin position="110"/>
        <end position="275"/>
    </location>
</feature>
<feature type="binding site" evidence="13">
    <location>
        <position position="165"/>
    </location>
    <ligand>
        <name>substrate</name>
    </ligand>
</feature>
<dbReference type="PANTHER" id="PTHR32179">
    <property type="entry name" value="NICOTINATE-NUCLEOTIDE PYROPHOSPHORYLASE [CARBOXYLATING]"/>
    <property type="match status" value="1"/>
</dbReference>
<dbReference type="GO" id="GO:0034213">
    <property type="term" value="P:quinolinate catabolic process"/>
    <property type="evidence" value="ECO:0007669"/>
    <property type="project" value="TreeGrafter"/>
</dbReference>
<dbReference type="InterPro" id="IPR002638">
    <property type="entry name" value="Quinolinate_PRibosylTrfase_C"/>
</dbReference>
<dbReference type="Gene3D" id="3.90.1170.20">
    <property type="entry name" value="Quinolinate phosphoribosyl transferase, N-terminal domain"/>
    <property type="match status" value="1"/>
</dbReference>
<dbReference type="GO" id="GO:0004514">
    <property type="term" value="F:nicotinate-nucleotide diphosphorylase (carboxylating) activity"/>
    <property type="evidence" value="ECO:0007669"/>
    <property type="project" value="UniProtKB-EC"/>
</dbReference>
<feature type="domain" description="Quinolinate phosphoribosyl transferase N-terminal" evidence="15">
    <location>
        <begin position="23"/>
        <end position="108"/>
    </location>
</feature>
<dbReference type="CDD" id="cd01572">
    <property type="entry name" value="QPRTase"/>
    <property type="match status" value="1"/>
</dbReference>
<dbReference type="NCBIfam" id="TIGR00078">
    <property type="entry name" value="nadC"/>
    <property type="match status" value="1"/>
</dbReference>
<feature type="binding site" evidence="13">
    <location>
        <position position="195"/>
    </location>
    <ligand>
        <name>substrate</name>
    </ligand>
</feature>
<dbReference type="Gene3D" id="3.20.20.70">
    <property type="entry name" value="Aldolase class I"/>
    <property type="match status" value="1"/>
</dbReference>
<dbReference type="InterPro" id="IPR004393">
    <property type="entry name" value="NadC"/>
</dbReference>
<dbReference type="OMA" id="DIVMCDN"/>
<proteinExistence type="inferred from homology"/>
<sequence length="281" mass="31113">MLKNYLVDKLIELALLEDIGHGDITTESIFKENNTGRFHFLAKEDMVLCGTEVVKKVFSNMNSNIETTFHFKDGDKIQQNTYFGEVTGTVSSILTGERTALNFLQRLSGIATNTRRYTACLKNSDIKILDTRKTTPGHRVLEKYAVKIGGGANHRFGLFDGVLIKDNHIDAAGSIFEAVKNAKESIPSTVKIEVEIRNLTELQQAVKAGADIVMLDNFKREDIIEACKIVNKRAKIEISGGITLKEIDGLKKYDIDYISVGALTHSSGNIDISLKIGETND</sequence>
<feature type="binding site" evidence="13">
    <location>
        <position position="98"/>
    </location>
    <ligand>
        <name>substrate</name>
    </ligand>
</feature>
<dbReference type="InterPro" id="IPR036068">
    <property type="entry name" value="Nicotinate_pribotase-like_C"/>
</dbReference>
<reference evidence="16 17" key="1">
    <citation type="journal article" date="2018" name="Nat. Biotechnol.">
        <title>A standardized bacterial taxonomy based on genome phylogeny substantially revises the tree of life.</title>
        <authorList>
            <person name="Parks D.H."/>
            <person name="Chuvochina M."/>
            <person name="Waite D.W."/>
            <person name="Rinke C."/>
            <person name="Skarshewski A."/>
            <person name="Chaumeil P.A."/>
            <person name="Hugenholtz P."/>
        </authorList>
    </citation>
    <scope>NUCLEOTIDE SEQUENCE [LARGE SCALE GENOMIC DNA]</scope>
    <source>
        <strain evidence="16">UBA8672</strain>
    </source>
</reference>
<protein>
    <recommendedName>
        <fullName evidence="11">Probable nicotinate-nucleotide pyrophosphorylase [carboxylating]</fullName>
        <ecNumber evidence="5">2.4.2.19</ecNumber>
    </recommendedName>
    <alternativeName>
        <fullName evidence="9">Quinolinate phosphoribosyltransferase [decarboxylating]</fullName>
    </alternativeName>
</protein>
<accession>A0A3D5QE57</accession>
<comment type="function">
    <text evidence="1">Involved in the catabolism of quinolinic acid (QA).</text>
</comment>
<keyword evidence="8 12" id="KW-0808">Transferase</keyword>
<evidence type="ECO:0000256" key="11">
    <source>
        <dbReference type="ARBA" id="ARBA00069173"/>
    </source>
</evidence>
<dbReference type="PIRSF" id="PIRSF006250">
    <property type="entry name" value="NadC_ModD"/>
    <property type="match status" value="1"/>
</dbReference>
<comment type="catalytic activity">
    <reaction evidence="10">
        <text>nicotinate beta-D-ribonucleotide + CO2 + diphosphate = quinolinate + 5-phospho-alpha-D-ribose 1-diphosphate + 2 H(+)</text>
        <dbReference type="Rhea" id="RHEA:12733"/>
        <dbReference type="ChEBI" id="CHEBI:15378"/>
        <dbReference type="ChEBI" id="CHEBI:16526"/>
        <dbReference type="ChEBI" id="CHEBI:29959"/>
        <dbReference type="ChEBI" id="CHEBI:33019"/>
        <dbReference type="ChEBI" id="CHEBI:57502"/>
        <dbReference type="ChEBI" id="CHEBI:58017"/>
        <dbReference type="EC" id="2.4.2.19"/>
    </reaction>
</comment>
<dbReference type="InterPro" id="IPR022412">
    <property type="entry name" value="Quinolinate_PRibosylTrfase_N"/>
</dbReference>
<dbReference type="EMBL" id="DPPF01000227">
    <property type="protein sequence ID" value="HCW94127.1"/>
    <property type="molecule type" value="Genomic_DNA"/>
</dbReference>
<evidence type="ECO:0000256" key="1">
    <source>
        <dbReference type="ARBA" id="ARBA00003237"/>
    </source>
</evidence>
<dbReference type="InterPro" id="IPR027277">
    <property type="entry name" value="NadC/ModD"/>
</dbReference>